<evidence type="ECO:0000256" key="1">
    <source>
        <dbReference type="SAM" id="SignalP"/>
    </source>
</evidence>
<gene>
    <name evidence="2" type="ORF">Q9S78_02105</name>
</gene>
<keyword evidence="1" id="KW-0732">Signal</keyword>
<protein>
    <submittedName>
        <fullName evidence="2">Uncharacterized protein</fullName>
    </submittedName>
</protein>
<feature type="signal peptide" evidence="1">
    <location>
        <begin position="1"/>
        <end position="25"/>
    </location>
</feature>
<organism evidence="2 3">
    <name type="scientific">Microbacterium aquilitoris</name>
    <dbReference type="NCBI Taxonomy" id="3067307"/>
    <lineage>
        <taxon>Bacteria</taxon>
        <taxon>Bacillati</taxon>
        <taxon>Actinomycetota</taxon>
        <taxon>Actinomycetes</taxon>
        <taxon>Micrococcales</taxon>
        <taxon>Microbacteriaceae</taxon>
        <taxon>Microbacterium</taxon>
    </lineage>
</organism>
<sequence length="171" mass="17709">MTRKTRAIGSALIVGGIILCGAACAPTQAEDLLAFGSEPATICVPVTSGAQIVVADQVRLLHSTTPVTLESAHLVEGEGLEIADAFIVRNKDGMGVGTMLLDAPDPLWADRVPLEGATLTGNHVWSVALVLKREGSAAGQADAMSVTYRTQSGAELEAAGAMEIQLRERCG</sequence>
<name>A0ABU3GFH9_9MICO</name>
<dbReference type="RefSeq" id="WP_311868609.1">
    <property type="nucleotide sequence ID" value="NZ_JAUZVT010000001.1"/>
</dbReference>
<accession>A0ABU3GFH9</accession>
<proteinExistence type="predicted"/>
<evidence type="ECO:0000313" key="3">
    <source>
        <dbReference type="Proteomes" id="UP001262835"/>
    </source>
</evidence>
<comment type="caution">
    <text evidence="2">The sequence shown here is derived from an EMBL/GenBank/DDBJ whole genome shotgun (WGS) entry which is preliminary data.</text>
</comment>
<evidence type="ECO:0000313" key="2">
    <source>
        <dbReference type="EMBL" id="MDT3329452.1"/>
    </source>
</evidence>
<feature type="chain" id="PRO_5045450603" evidence="1">
    <location>
        <begin position="26"/>
        <end position="171"/>
    </location>
</feature>
<dbReference type="Proteomes" id="UP001262835">
    <property type="component" value="Unassembled WGS sequence"/>
</dbReference>
<reference evidence="2 3" key="1">
    <citation type="submission" date="2023-08" db="EMBL/GenBank/DDBJ databases">
        <title>Microbacterium aquilitoris sp. nov. and Microbacterium gwkjibeachense sp. nov., isolated from beach.</title>
        <authorList>
            <person name="Lee S.D."/>
            <person name="Yang H."/>
            <person name="Kim I."/>
        </authorList>
    </citation>
    <scope>NUCLEOTIDE SEQUENCE [LARGE SCALE GENOMIC DNA]</scope>
    <source>
        <strain evidence="2 3">KSW-18</strain>
    </source>
</reference>
<dbReference type="EMBL" id="JAUZVT010000001">
    <property type="protein sequence ID" value="MDT3329452.1"/>
    <property type="molecule type" value="Genomic_DNA"/>
</dbReference>
<keyword evidence="3" id="KW-1185">Reference proteome</keyword>